<proteinExistence type="predicted"/>
<reference evidence="1 2" key="1">
    <citation type="submission" date="2018-02" db="EMBL/GenBank/DDBJ databases">
        <title>The genomes of Aspergillus section Nigri reveals drivers in fungal speciation.</title>
        <authorList>
            <consortium name="DOE Joint Genome Institute"/>
            <person name="Vesth T.C."/>
            <person name="Nybo J."/>
            <person name="Theobald S."/>
            <person name="Brandl J."/>
            <person name="Frisvad J.C."/>
            <person name="Nielsen K.F."/>
            <person name="Lyhne E.K."/>
            <person name="Kogle M.E."/>
            <person name="Kuo A."/>
            <person name="Riley R."/>
            <person name="Clum A."/>
            <person name="Nolan M."/>
            <person name="Lipzen A."/>
            <person name="Salamov A."/>
            <person name="Henrissat B."/>
            <person name="Wiebenga A."/>
            <person name="De vries R.P."/>
            <person name="Grigoriev I.V."/>
            <person name="Mortensen U.H."/>
            <person name="Andersen M.R."/>
            <person name="Baker S.E."/>
        </authorList>
    </citation>
    <scope>NUCLEOTIDE SEQUENCE [LARGE SCALE GENOMIC DNA]</scope>
    <source>
        <strain evidence="1 2">CBS 114.80</strain>
    </source>
</reference>
<dbReference type="AlphaFoldDB" id="A0A2V5IQ36"/>
<dbReference type="EMBL" id="KZ825613">
    <property type="protein sequence ID" value="PYI26047.1"/>
    <property type="molecule type" value="Genomic_DNA"/>
</dbReference>
<sequence length="166" mass="18609">MALANAAKPSANTCKQFEISIHPKHKILNYASLTVGAISTSVAPSSKKQYHTITNSIKQTRGSLRVPGAEPLNYSVHRAAPLARNYYNQGRNCLLFEPPSLSRLRLSHHDPLRVKVLSAIFNIDRLPSLSRNVSMGLQDIHSLYACSQTHESRSHYLLYTRKKQCK</sequence>
<evidence type="ECO:0000313" key="2">
    <source>
        <dbReference type="Proteomes" id="UP000248817"/>
    </source>
</evidence>
<gene>
    <name evidence="1" type="ORF">BP00DRAFT_420001</name>
</gene>
<accession>A0A2V5IQ36</accession>
<dbReference type="Proteomes" id="UP000248817">
    <property type="component" value="Unassembled WGS sequence"/>
</dbReference>
<evidence type="ECO:0000313" key="1">
    <source>
        <dbReference type="EMBL" id="PYI26047.1"/>
    </source>
</evidence>
<name>A0A2V5IQ36_9EURO</name>
<organism evidence="1 2">
    <name type="scientific">Aspergillus indologenus CBS 114.80</name>
    <dbReference type="NCBI Taxonomy" id="1450541"/>
    <lineage>
        <taxon>Eukaryota</taxon>
        <taxon>Fungi</taxon>
        <taxon>Dikarya</taxon>
        <taxon>Ascomycota</taxon>
        <taxon>Pezizomycotina</taxon>
        <taxon>Eurotiomycetes</taxon>
        <taxon>Eurotiomycetidae</taxon>
        <taxon>Eurotiales</taxon>
        <taxon>Aspergillaceae</taxon>
        <taxon>Aspergillus</taxon>
        <taxon>Aspergillus subgen. Circumdati</taxon>
    </lineage>
</organism>
<protein>
    <submittedName>
        <fullName evidence="1">Uncharacterized protein</fullName>
    </submittedName>
</protein>
<keyword evidence="2" id="KW-1185">Reference proteome</keyword>